<keyword evidence="5" id="KW-0067">ATP-binding</keyword>
<dbReference type="SUPFAM" id="SSF46774">
    <property type="entry name" value="ARID-like"/>
    <property type="match status" value="1"/>
</dbReference>
<dbReference type="PROSITE" id="PS50127">
    <property type="entry name" value="UBC_2"/>
    <property type="match status" value="1"/>
</dbReference>
<dbReference type="CDD" id="cd23797">
    <property type="entry name" value="UBCc_UBE2H"/>
    <property type="match status" value="1"/>
</dbReference>
<evidence type="ECO:0000256" key="2">
    <source>
        <dbReference type="ARBA" id="ARBA00022679"/>
    </source>
</evidence>
<dbReference type="InterPro" id="IPR000949">
    <property type="entry name" value="ELM2_dom"/>
</dbReference>
<dbReference type="PROSITE" id="PS51011">
    <property type="entry name" value="ARID"/>
    <property type="match status" value="1"/>
</dbReference>
<dbReference type="PROSITE" id="PS00183">
    <property type="entry name" value="UBC_1"/>
    <property type="match status" value="1"/>
</dbReference>
<dbReference type="InterPro" id="IPR023313">
    <property type="entry name" value="UBQ-conjugating_AS"/>
</dbReference>
<feature type="compositionally biased region" description="Basic and acidic residues" evidence="9">
    <location>
        <begin position="834"/>
        <end position="846"/>
    </location>
</feature>
<feature type="domain" description="ARID" evidence="11">
    <location>
        <begin position="65"/>
        <end position="159"/>
    </location>
</feature>
<keyword evidence="4" id="KW-0833">Ubl conjugation pathway</keyword>
<name>A0A6N2MD16_SALVM</name>
<evidence type="ECO:0000256" key="5">
    <source>
        <dbReference type="ARBA" id="ARBA00022840"/>
    </source>
</evidence>
<dbReference type="InterPro" id="IPR036431">
    <property type="entry name" value="ARID_dom_sf"/>
</dbReference>
<evidence type="ECO:0000259" key="11">
    <source>
        <dbReference type="PROSITE" id="PS51011"/>
    </source>
</evidence>
<dbReference type="Gene3D" id="3.10.110.10">
    <property type="entry name" value="Ubiquitin Conjugating Enzyme"/>
    <property type="match status" value="1"/>
</dbReference>
<organism evidence="13">
    <name type="scientific">Salix viminalis</name>
    <name type="common">Common osier</name>
    <name type="synonym">Basket willow</name>
    <dbReference type="NCBI Taxonomy" id="40686"/>
    <lineage>
        <taxon>Eukaryota</taxon>
        <taxon>Viridiplantae</taxon>
        <taxon>Streptophyta</taxon>
        <taxon>Embryophyta</taxon>
        <taxon>Tracheophyta</taxon>
        <taxon>Spermatophyta</taxon>
        <taxon>Magnoliopsida</taxon>
        <taxon>eudicotyledons</taxon>
        <taxon>Gunneridae</taxon>
        <taxon>Pentapetalae</taxon>
        <taxon>rosids</taxon>
        <taxon>fabids</taxon>
        <taxon>Malpighiales</taxon>
        <taxon>Salicaceae</taxon>
        <taxon>Saliceae</taxon>
        <taxon>Salix</taxon>
    </lineage>
</organism>
<evidence type="ECO:0000256" key="7">
    <source>
        <dbReference type="ARBA" id="ARBA00056190"/>
    </source>
</evidence>
<comment type="function">
    <text evidence="7">Accepts the ubiquitin from the E1 complex and catalyzes its covalent attachment to other proteins.</text>
</comment>
<dbReference type="GO" id="GO:0005524">
    <property type="term" value="F:ATP binding"/>
    <property type="evidence" value="ECO:0007669"/>
    <property type="project" value="UniProtKB-KW"/>
</dbReference>
<dbReference type="SMART" id="SM00212">
    <property type="entry name" value="UBCc"/>
    <property type="match status" value="1"/>
</dbReference>
<protein>
    <recommendedName>
        <fullName evidence="1">E2 ubiquitin-conjugating enzyme</fullName>
        <ecNumber evidence="1">2.3.2.23</ecNumber>
    </recommendedName>
</protein>
<sequence>MVSLKPHANHTTSTQTKPKKFWVSKQWQDANDFTIKPQRKIAPGGFWVDLDPNSKGPVIKSELDLQLRSCFDKYLESFYKEICGLNSFLWILPSMLGNGQFVDLLNLFLAVREKGGYAAVSENGSWDLVVQESGFGLNLAPSVKLVYIKYLDSLERWLERLLVDSIGLNAKLSDRGVNLGGALMELGAEFKGLLSEMPESEFLELNSELNVNAEVESYGSEKFTEDEESLHIDSTKSGVDFLEVGGSGDNVVKSFMMNGSFSNEDVKGMDVDANLIIDSRKSEKVENDDEEKSVVVVETDGDEEGNNGDKSEVVELDFATFEESVSRRKRKRDSIYRMLNWVTGIAKDPCDPVVGSLPEWSKWKTYGNEECWKQVLVTREALFLKRNADSTSSAEGFVKQRNQKMHPCMYDDHAGPSYNFRERLKCRKKLFPGETLSQARVCSQSSSAATQTDSDSCMEGVYDGDSSTECSVLDLPITKRIPVGPVFQAELPEWTGRTSESDSKWLGTRVWPLETSINRFVIEREPIGKGRSDACGCQVPKSIKCVRFHINERRLRVMREMGKAFDQWRFDKMGEEVKHSWAVDEQKKFGAIVRSNPLSLDKCFWDEICRCFPSKRREDLVSYYYNRRANQNRSTPDSINSDDDESESELVNNGSRREAVNSPGSLLSAKKQHKYVSSPCKSIFFLSCLMRRLASVGTLGIPMMSDYKVELINDGMQEFYVHFNGPNESPYHGGVWRIRVELPDAYPYRSPSIGFVNKIYHPNVDEMSGSVCLDVINQTWSPMFDLVNVFEVFIPQLLLYPNPSDPLNGEAAALMMRDKPAYEQRVKEYCEKYAKPEDIGAAPEEKSSDEELSEDEYESLDDEMAGPADP</sequence>
<evidence type="ECO:0000259" key="12">
    <source>
        <dbReference type="PROSITE" id="PS51156"/>
    </source>
</evidence>
<gene>
    <name evidence="13" type="ORF">SVIM_LOCUS352155</name>
</gene>
<dbReference type="Pfam" id="PF01388">
    <property type="entry name" value="ARID"/>
    <property type="match status" value="1"/>
</dbReference>
<dbReference type="SUPFAM" id="SSF54495">
    <property type="entry name" value="UBC-like"/>
    <property type="match status" value="1"/>
</dbReference>
<dbReference type="PANTHER" id="PTHR46410:SF1">
    <property type="entry name" value="AT-RICH INTERACTIVE DOMAIN-CONTAINING PROTEIN 1"/>
    <property type="match status" value="1"/>
</dbReference>
<proteinExistence type="predicted"/>
<feature type="compositionally biased region" description="Acidic residues" evidence="9">
    <location>
        <begin position="847"/>
        <end position="864"/>
    </location>
</feature>
<dbReference type="SMART" id="SM01189">
    <property type="entry name" value="ELM2"/>
    <property type="match status" value="1"/>
</dbReference>
<feature type="region of interest" description="Disordered" evidence="9">
    <location>
        <begin position="834"/>
        <end position="870"/>
    </location>
</feature>
<dbReference type="Pfam" id="PF00179">
    <property type="entry name" value="UQ_con"/>
    <property type="match status" value="1"/>
</dbReference>
<dbReference type="InterPro" id="IPR016135">
    <property type="entry name" value="UBQ-conjugating_enzyme/RWD"/>
</dbReference>
<evidence type="ECO:0000256" key="6">
    <source>
        <dbReference type="ARBA" id="ARBA00023242"/>
    </source>
</evidence>
<dbReference type="InterPro" id="IPR000608">
    <property type="entry name" value="UBC"/>
</dbReference>
<evidence type="ECO:0000256" key="3">
    <source>
        <dbReference type="ARBA" id="ARBA00022741"/>
    </source>
</evidence>
<feature type="domain" description="UBC core" evidence="10">
    <location>
        <begin position="684"/>
        <end position="835"/>
    </location>
</feature>
<reference evidence="13" key="1">
    <citation type="submission" date="2019-03" db="EMBL/GenBank/DDBJ databases">
        <authorList>
            <person name="Mank J."/>
            <person name="Almeida P."/>
        </authorList>
    </citation>
    <scope>NUCLEOTIDE SEQUENCE</scope>
    <source>
        <strain evidence="13">78183</strain>
    </source>
</reference>
<evidence type="ECO:0000256" key="8">
    <source>
        <dbReference type="PROSITE-ProRule" id="PRU10133"/>
    </source>
</evidence>
<dbReference type="EC" id="2.3.2.23" evidence="1"/>
<dbReference type="AlphaFoldDB" id="A0A6N2MD16"/>
<feature type="region of interest" description="Disordered" evidence="9">
    <location>
        <begin position="632"/>
        <end position="665"/>
    </location>
</feature>
<keyword evidence="3" id="KW-0547">Nucleotide-binding</keyword>
<dbReference type="PANTHER" id="PTHR46410">
    <property type="entry name" value="AT-RICH INTERACTIVE DOMAIN-CONTAINING PROTEIN 2"/>
    <property type="match status" value="1"/>
</dbReference>
<dbReference type="GO" id="GO:0003677">
    <property type="term" value="F:DNA binding"/>
    <property type="evidence" value="ECO:0007669"/>
    <property type="project" value="InterPro"/>
</dbReference>
<feature type="domain" description="ELM2" evidence="12">
    <location>
        <begin position="479"/>
        <end position="520"/>
    </location>
</feature>
<dbReference type="GO" id="GO:0061631">
    <property type="term" value="F:ubiquitin conjugating enzyme activity"/>
    <property type="evidence" value="ECO:0007669"/>
    <property type="project" value="UniProtKB-EC"/>
</dbReference>
<dbReference type="SMART" id="SM00501">
    <property type="entry name" value="BRIGHT"/>
    <property type="match status" value="1"/>
</dbReference>
<dbReference type="SMART" id="SM01014">
    <property type="entry name" value="ARID"/>
    <property type="match status" value="1"/>
</dbReference>
<keyword evidence="2" id="KW-0808">Transferase</keyword>
<keyword evidence="6" id="KW-0539">Nucleus</keyword>
<evidence type="ECO:0000259" key="10">
    <source>
        <dbReference type="PROSITE" id="PS50127"/>
    </source>
</evidence>
<dbReference type="FunFam" id="3.10.110.10:FF:000024">
    <property type="entry name" value="Ubiquitin-conjugating enzyme 5, E2"/>
    <property type="match status" value="1"/>
</dbReference>
<dbReference type="InterPro" id="IPR001606">
    <property type="entry name" value="ARID_dom"/>
</dbReference>
<dbReference type="PROSITE" id="PS51156">
    <property type="entry name" value="ELM2"/>
    <property type="match status" value="1"/>
</dbReference>
<evidence type="ECO:0000256" key="4">
    <source>
        <dbReference type="ARBA" id="ARBA00022786"/>
    </source>
</evidence>
<dbReference type="GO" id="GO:0006511">
    <property type="term" value="P:ubiquitin-dependent protein catabolic process"/>
    <property type="evidence" value="ECO:0007669"/>
    <property type="project" value="UniProtKB-ARBA"/>
</dbReference>
<evidence type="ECO:0000256" key="9">
    <source>
        <dbReference type="SAM" id="MobiDB-lite"/>
    </source>
</evidence>
<dbReference type="CDD" id="cd16100">
    <property type="entry name" value="ARID"/>
    <property type="match status" value="1"/>
</dbReference>
<evidence type="ECO:0000313" key="13">
    <source>
        <dbReference type="EMBL" id="VFU51852.1"/>
    </source>
</evidence>
<evidence type="ECO:0000256" key="1">
    <source>
        <dbReference type="ARBA" id="ARBA00012486"/>
    </source>
</evidence>
<feature type="active site" description="Glycyl thioester intermediate" evidence="8">
    <location>
        <position position="772"/>
    </location>
</feature>
<accession>A0A6N2MD16</accession>
<dbReference type="Gene3D" id="1.10.150.60">
    <property type="entry name" value="ARID DNA-binding domain"/>
    <property type="match status" value="1"/>
</dbReference>
<dbReference type="EMBL" id="CAADRP010001774">
    <property type="protein sequence ID" value="VFU51852.1"/>
    <property type="molecule type" value="Genomic_DNA"/>
</dbReference>